<dbReference type="SMART" id="SM00244">
    <property type="entry name" value="PHB"/>
    <property type="match status" value="1"/>
</dbReference>
<feature type="transmembrane region" description="Helical" evidence="5">
    <location>
        <begin position="99"/>
        <end position="124"/>
    </location>
</feature>
<evidence type="ECO:0000259" key="6">
    <source>
        <dbReference type="SMART" id="SM00244"/>
    </source>
</evidence>
<dbReference type="Gene3D" id="3.30.479.30">
    <property type="entry name" value="Band 7 domain"/>
    <property type="match status" value="1"/>
</dbReference>
<comment type="subcellular location">
    <subcellularLocation>
        <location evidence="1">Membrane</location>
    </subcellularLocation>
</comment>
<keyword evidence="3 5" id="KW-0472">Membrane</keyword>
<dbReference type="InterPro" id="IPR031905">
    <property type="entry name" value="Flotillin_C"/>
</dbReference>
<dbReference type="InterPro" id="IPR001107">
    <property type="entry name" value="Band_7"/>
</dbReference>
<dbReference type="SUPFAM" id="SSF117892">
    <property type="entry name" value="Band 7/SPFH domain"/>
    <property type="match status" value="1"/>
</dbReference>
<feature type="compositionally biased region" description="Low complexity" evidence="4">
    <location>
        <begin position="1"/>
        <end position="21"/>
    </location>
</feature>
<dbReference type="Pfam" id="PF01145">
    <property type="entry name" value="Band_7"/>
    <property type="match status" value="1"/>
</dbReference>
<evidence type="ECO:0000256" key="1">
    <source>
        <dbReference type="ARBA" id="ARBA00004370"/>
    </source>
</evidence>
<evidence type="ECO:0000256" key="4">
    <source>
        <dbReference type="SAM" id="MobiDB-lite"/>
    </source>
</evidence>
<keyword evidence="5" id="KW-0812">Transmembrane</keyword>
<comment type="similarity">
    <text evidence="2">Belongs to the band 7/mec-2 family. Flotillin subfamily.</text>
</comment>
<dbReference type="GO" id="GO:0072659">
    <property type="term" value="P:protein localization to plasma membrane"/>
    <property type="evidence" value="ECO:0007669"/>
    <property type="project" value="TreeGrafter"/>
</dbReference>
<protein>
    <submittedName>
        <fullName evidence="7">Flotillin family protein</fullName>
    </submittedName>
</protein>
<gene>
    <name evidence="7" type="ORF">E3T50_14605</name>
</gene>
<evidence type="ECO:0000313" key="8">
    <source>
        <dbReference type="Proteomes" id="UP000297983"/>
    </source>
</evidence>
<dbReference type="InterPro" id="IPR027705">
    <property type="entry name" value="Flotillin_fam"/>
</dbReference>
<dbReference type="GO" id="GO:0002020">
    <property type="term" value="F:protease binding"/>
    <property type="evidence" value="ECO:0007669"/>
    <property type="project" value="TreeGrafter"/>
</dbReference>
<dbReference type="GO" id="GO:0005886">
    <property type="term" value="C:plasma membrane"/>
    <property type="evidence" value="ECO:0007669"/>
    <property type="project" value="TreeGrafter"/>
</dbReference>
<accession>A0A4R9ARZ8</accession>
<keyword evidence="5" id="KW-1133">Transmembrane helix</keyword>
<name>A0A4R9ARZ8_9MICO</name>
<sequence>MPQRAPSRPPRSSALPPTSSTARRRKLRVGQAARSRCHYSPITRIPDEAKDLPEPIHRLSTSFVSRAVACNTGSTAPRRGQATESRKRRTRLAPWKDPMLDFLFSPIPGIIFTIVVVLLLGLIYAKSIYKNAGPDEALIITGKKSRKTIVDGATLEESGQRVVHGQGVFITPFFQKAFKISLRSRAIEITAVAQDRNGITLSVDAVAIVKVGDDPAAIRAAAQRFLGQDKNIDGFAQEVLSGSLRSSIGATDVMTVIQKRDELGSSVLATARQSLANQGLDVDSFEIKGITDENDYIRDIGRAEQAKVRRQAEVAEHVANRESQEALITAEQAIAEAQNTLALRRAALQLDTDKASAEAAASRPLAEAKAQQAIVQEQELTAQRRASLRKAELESEVNAIADADAYRIRVTAIAAAEASVAKATADRDSRVANAEATRAEGQAEADAILARGTAEATATRLSAEAVAQQSEALIQLRLVEMLPQIAHELAAPMGNIDQLTVISTDGASQLSKNVASGFSEVDAVLGSTMGIGIKDLLGGLLGGTAGAALRNVAPVQAGAPASTAGAASTGYEATPTSVSVSPSVAASSVSPSSPSATSEAVAATAAARSAAAAAVGDSIEGVDFDTVANEAAAAIARAAAARLPERAGERLLP</sequence>
<dbReference type="PANTHER" id="PTHR13806:SF46">
    <property type="entry name" value="FLOTILLIN-1-RELATED"/>
    <property type="match status" value="1"/>
</dbReference>
<dbReference type="PANTHER" id="PTHR13806">
    <property type="entry name" value="FLOTILLIN-RELATED"/>
    <property type="match status" value="1"/>
</dbReference>
<dbReference type="InterPro" id="IPR036013">
    <property type="entry name" value="Band_7/SPFH_dom_sf"/>
</dbReference>
<dbReference type="CDD" id="cd03399">
    <property type="entry name" value="SPFH_flotillin"/>
    <property type="match status" value="1"/>
</dbReference>
<evidence type="ECO:0000256" key="2">
    <source>
        <dbReference type="ARBA" id="ARBA00007161"/>
    </source>
</evidence>
<comment type="caution">
    <text evidence="7">The sequence shown here is derived from an EMBL/GenBank/DDBJ whole genome shotgun (WGS) entry which is preliminary data.</text>
</comment>
<evidence type="ECO:0000256" key="5">
    <source>
        <dbReference type="SAM" id="Phobius"/>
    </source>
</evidence>
<organism evidence="7 8">
    <name type="scientific">Cryobacterium gelidum</name>
    <dbReference type="NCBI Taxonomy" id="1259164"/>
    <lineage>
        <taxon>Bacteria</taxon>
        <taxon>Bacillati</taxon>
        <taxon>Actinomycetota</taxon>
        <taxon>Actinomycetes</taxon>
        <taxon>Micrococcales</taxon>
        <taxon>Microbacteriaceae</taxon>
        <taxon>Cryobacterium</taxon>
    </lineage>
</organism>
<reference evidence="7 8" key="1">
    <citation type="submission" date="2019-03" db="EMBL/GenBank/DDBJ databases">
        <title>Genomics of glacier-inhabiting Cryobacterium strains.</title>
        <authorList>
            <person name="Liu Q."/>
            <person name="Xin Y.-H."/>
        </authorList>
    </citation>
    <scope>NUCLEOTIDE SEQUENCE [LARGE SCALE GENOMIC DNA]</scope>
    <source>
        <strain evidence="7 8">Hz16</strain>
    </source>
</reference>
<dbReference type="EMBL" id="SOHL01000027">
    <property type="protein sequence ID" value="TFD68365.1"/>
    <property type="molecule type" value="Genomic_DNA"/>
</dbReference>
<evidence type="ECO:0000313" key="7">
    <source>
        <dbReference type="EMBL" id="TFD68365.1"/>
    </source>
</evidence>
<dbReference type="Pfam" id="PF15975">
    <property type="entry name" value="Flot"/>
    <property type="match status" value="1"/>
</dbReference>
<evidence type="ECO:0000256" key="3">
    <source>
        <dbReference type="ARBA" id="ARBA00023136"/>
    </source>
</evidence>
<keyword evidence="8" id="KW-1185">Reference proteome</keyword>
<proteinExistence type="inferred from homology"/>
<dbReference type="Proteomes" id="UP000297983">
    <property type="component" value="Unassembled WGS sequence"/>
</dbReference>
<feature type="region of interest" description="Disordered" evidence="4">
    <location>
        <begin position="1"/>
        <end position="34"/>
    </location>
</feature>
<feature type="domain" description="Band 7" evidence="6">
    <location>
        <begin position="127"/>
        <end position="304"/>
    </location>
</feature>
<dbReference type="AlphaFoldDB" id="A0A4R9ARZ8"/>